<dbReference type="SUPFAM" id="SSF52402">
    <property type="entry name" value="Adenine nucleotide alpha hydrolases-like"/>
    <property type="match status" value="1"/>
</dbReference>
<sequence>MRAHEPEESKSAPAAGAVVIGLDLRRPSDAALTFAFECADRYGCGVRVAHSWSLPPMYGPSSAGVLPMLPDEVSAQRQQELEVALAPWVEKFLDVTVIRQCQQGHAAQDLDEASPETRMIVVGLRHRRSRLGAHVGPVVSAVLHHTAAPVAVVPHD</sequence>
<dbReference type="RefSeq" id="WP_351974492.1">
    <property type="nucleotide sequence ID" value="NZ_JBEPBX010000001.1"/>
</dbReference>
<dbReference type="InterPro" id="IPR014729">
    <property type="entry name" value="Rossmann-like_a/b/a_fold"/>
</dbReference>
<reference evidence="2 3" key="1">
    <citation type="submission" date="2024-06" db="EMBL/GenBank/DDBJ databases">
        <title>The Natural Products Discovery Center: Release of the First 8490 Sequenced Strains for Exploring Actinobacteria Biosynthetic Diversity.</title>
        <authorList>
            <person name="Kalkreuter E."/>
            <person name="Kautsar S.A."/>
            <person name="Yang D."/>
            <person name="Bader C.D."/>
            <person name="Teijaro C.N."/>
            <person name="Fluegel L."/>
            <person name="Davis C.M."/>
            <person name="Simpson J.R."/>
            <person name="Lauterbach L."/>
            <person name="Steele A.D."/>
            <person name="Gui C."/>
            <person name="Meng S."/>
            <person name="Li G."/>
            <person name="Viehrig K."/>
            <person name="Ye F."/>
            <person name="Su P."/>
            <person name="Kiefer A.F."/>
            <person name="Nichols A."/>
            <person name="Cepeda A.J."/>
            <person name="Yan W."/>
            <person name="Fan B."/>
            <person name="Jiang Y."/>
            <person name="Adhikari A."/>
            <person name="Zheng C.-J."/>
            <person name="Schuster L."/>
            <person name="Cowan T.M."/>
            <person name="Smanski M.J."/>
            <person name="Chevrette M.G."/>
            <person name="De Carvalho L.P.S."/>
            <person name="Shen B."/>
        </authorList>
    </citation>
    <scope>NUCLEOTIDE SEQUENCE [LARGE SCALE GENOMIC DNA]</scope>
    <source>
        <strain evidence="2 3">NPDC000837</strain>
    </source>
</reference>
<dbReference type="Proteomes" id="UP001445472">
    <property type="component" value="Unassembled WGS sequence"/>
</dbReference>
<evidence type="ECO:0000313" key="3">
    <source>
        <dbReference type="Proteomes" id="UP001445472"/>
    </source>
</evidence>
<keyword evidence="3" id="KW-1185">Reference proteome</keyword>
<comment type="caution">
    <text evidence="2">The sequence shown here is derived from an EMBL/GenBank/DDBJ whole genome shotgun (WGS) entry which is preliminary data.</text>
</comment>
<proteinExistence type="predicted"/>
<name>A0ABV1UMG8_9ACTN</name>
<gene>
    <name evidence="2" type="ORF">ABT276_00895</name>
</gene>
<organism evidence="2 3">
    <name type="scientific">Streptomyces xantholiticus</name>
    <dbReference type="NCBI Taxonomy" id="68285"/>
    <lineage>
        <taxon>Bacteria</taxon>
        <taxon>Bacillati</taxon>
        <taxon>Actinomycetota</taxon>
        <taxon>Actinomycetes</taxon>
        <taxon>Kitasatosporales</taxon>
        <taxon>Streptomycetaceae</taxon>
        <taxon>Streptomyces</taxon>
    </lineage>
</organism>
<protein>
    <submittedName>
        <fullName evidence="2">Universal stress protein</fullName>
    </submittedName>
</protein>
<evidence type="ECO:0000313" key="2">
    <source>
        <dbReference type="EMBL" id="MER6611988.1"/>
    </source>
</evidence>
<evidence type="ECO:0000259" key="1">
    <source>
        <dbReference type="Pfam" id="PF00582"/>
    </source>
</evidence>
<feature type="domain" description="UspA" evidence="1">
    <location>
        <begin position="18"/>
        <end position="154"/>
    </location>
</feature>
<dbReference type="Gene3D" id="3.40.50.620">
    <property type="entry name" value="HUPs"/>
    <property type="match status" value="1"/>
</dbReference>
<accession>A0ABV1UMG8</accession>
<dbReference type="Pfam" id="PF00582">
    <property type="entry name" value="Usp"/>
    <property type="match status" value="1"/>
</dbReference>
<dbReference type="EMBL" id="JBEPBX010000001">
    <property type="protein sequence ID" value="MER6611988.1"/>
    <property type="molecule type" value="Genomic_DNA"/>
</dbReference>
<dbReference type="InterPro" id="IPR006016">
    <property type="entry name" value="UspA"/>
</dbReference>